<proteinExistence type="predicted"/>
<comment type="caution">
    <text evidence="1">The sequence shown here is derived from an EMBL/GenBank/DDBJ whole genome shotgun (WGS) entry which is preliminary data.</text>
</comment>
<reference evidence="1" key="1">
    <citation type="submission" date="2021-09" db="EMBL/GenBank/DDBJ databases">
        <title>Genome of Aequorivita sp. strain F47161.</title>
        <authorList>
            <person name="Wang Y."/>
        </authorList>
    </citation>
    <scope>NUCLEOTIDE SEQUENCE</scope>
    <source>
        <strain evidence="1">F47161</strain>
    </source>
</reference>
<keyword evidence="2" id="KW-1185">Reference proteome</keyword>
<dbReference type="Proteomes" id="UP001139461">
    <property type="component" value="Unassembled WGS sequence"/>
</dbReference>
<evidence type="ECO:0000313" key="2">
    <source>
        <dbReference type="Proteomes" id="UP001139461"/>
    </source>
</evidence>
<gene>
    <name evidence="1" type="ORF">K8089_12060</name>
</gene>
<protein>
    <submittedName>
        <fullName evidence="1">Uncharacterized protein</fullName>
    </submittedName>
</protein>
<dbReference type="RefSeq" id="WP_237603544.1">
    <property type="nucleotide sequence ID" value="NZ_JAIRBA010000025.1"/>
</dbReference>
<sequence length="167" mass="19097">MALLTSLFALNPEVEKFSFLNRSNIEMENVYLEEEVVDLKHTYHFTGIISNEKSDFLKRQILDFFNSADADVKISADVLSQCYSFIDNLYPSVLEQLEIDDVYSTSYGTVVFDWEKNVDNVFSLEIGAKELGYFIEVNGTDDKQVDSLILDESENELLQDLSSFLSV</sequence>
<name>A0A9X1R055_9FLAO</name>
<accession>A0A9X1R055</accession>
<dbReference type="AlphaFoldDB" id="A0A9X1R055"/>
<evidence type="ECO:0000313" key="1">
    <source>
        <dbReference type="EMBL" id="MCG2419759.1"/>
    </source>
</evidence>
<organism evidence="1 2">
    <name type="scientific">Aequorivita vitellina</name>
    <dbReference type="NCBI Taxonomy" id="2874475"/>
    <lineage>
        <taxon>Bacteria</taxon>
        <taxon>Pseudomonadati</taxon>
        <taxon>Bacteroidota</taxon>
        <taxon>Flavobacteriia</taxon>
        <taxon>Flavobacteriales</taxon>
        <taxon>Flavobacteriaceae</taxon>
        <taxon>Aequorivita</taxon>
    </lineage>
</organism>
<dbReference type="EMBL" id="JAIRBA010000025">
    <property type="protein sequence ID" value="MCG2419759.1"/>
    <property type="molecule type" value="Genomic_DNA"/>
</dbReference>